<dbReference type="InterPro" id="IPR051788">
    <property type="entry name" value="MFS_Transporter"/>
</dbReference>
<protein>
    <submittedName>
        <fullName evidence="6">MFS transporter</fullName>
    </submittedName>
</protein>
<dbReference type="PANTHER" id="PTHR23514">
    <property type="entry name" value="BYPASS OF STOP CODON PROTEIN 6"/>
    <property type="match status" value="1"/>
</dbReference>
<feature type="transmembrane region" description="Helical" evidence="5">
    <location>
        <begin position="304"/>
        <end position="325"/>
    </location>
</feature>
<dbReference type="InterPro" id="IPR011701">
    <property type="entry name" value="MFS"/>
</dbReference>
<dbReference type="KEGG" id="aiq:Azoinq_08385"/>
<name>A0A975SL70_9RHOO</name>
<evidence type="ECO:0000256" key="2">
    <source>
        <dbReference type="ARBA" id="ARBA00022692"/>
    </source>
</evidence>
<feature type="transmembrane region" description="Helical" evidence="5">
    <location>
        <begin position="171"/>
        <end position="193"/>
    </location>
</feature>
<comment type="subcellular location">
    <subcellularLocation>
        <location evidence="1">Membrane</location>
        <topology evidence="1">Multi-pass membrane protein</topology>
    </subcellularLocation>
</comment>
<keyword evidence="3 5" id="KW-1133">Transmembrane helix</keyword>
<sequence length="390" mass="39661">MRQTSRPSPFSDPLTAARLANSALFFASGFTYAVWGVSLPQIKSQFALNDAHLSLAMFAVALGALLSMSVIGPWIARRGSPTACRQGGLVFALSVAPILLIPHFGLLLAWLLLFGATNAVLDVAINAQAATLELKASRPIMSSFHGLFSTGGLVGALAGSVWLGAGGSAAALFVVTALLVAGLVLLGSPHLLPDPHSDAAASRRGAPPGARRRLLALGVLAFLGLVVEGAMYDWTSVYLRDEVGAPAFWIGAGYGGFSLGMASGRFGGDRLRAWLGARRTLMVSGSLAALGLLLALGLPFTASAVAGFTLVGLGCANCVPVLFAASVKVEGVSSSEAIALVGRLGYLGILVGPVIVGFTAHHTGLPLALGLLALFALAIAAGARNAAEGK</sequence>
<feature type="transmembrane region" description="Helical" evidence="5">
    <location>
        <begin position="16"/>
        <end position="35"/>
    </location>
</feature>
<dbReference type="AlphaFoldDB" id="A0A975SL70"/>
<evidence type="ECO:0000313" key="7">
    <source>
        <dbReference type="Proteomes" id="UP000683428"/>
    </source>
</evidence>
<dbReference type="EMBL" id="CP064782">
    <property type="protein sequence ID" value="QWT47894.1"/>
    <property type="molecule type" value="Genomic_DNA"/>
</dbReference>
<evidence type="ECO:0000256" key="5">
    <source>
        <dbReference type="SAM" id="Phobius"/>
    </source>
</evidence>
<keyword evidence="2 5" id="KW-0812">Transmembrane</keyword>
<gene>
    <name evidence="6" type="ORF">Azoinq_08385</name>
</gene>
<feature type="transmembrane region" description="Helical" evidence="5">
    <location>
        <begin position="247"/>
        <end position="268"/>
    </location>
</feature>
<organism evidence="6 7">
    <name type="scientific">Azospira inquinata</name>
    <dbReference type="NCBI Taxonomy" id="2785627"/>
    <lineage>
        <taxon>Bacteria</taxon>
        <taxon>Pseudomonadati</taxon>
        <taxon>Pseudomonadota</taxon>
        <taxon>Betaproteobacteria</taxon>
        <taxon>Rhodocyclales</taxon>
        <taxon>Rhodocyclaceae</taxon>
        <taxon>Azospira</taxon>
    </lineage>
</organism>
<feature type="transmembrane region" description="Helical" evidence="5">
    <location>
        <begin position="83"/>
        <end position="101"/>
    </location>
</feature>
<feature type="transmembrane region" description="Helical" evidence="5">
    <location>
        <begin position="364"/>
        <end position="383"/>
    </location>
</feature>
<evidence type="ECO:0000313" key="6">
    <source>
        <dbReference type="EMBL" id="QWT47894.1"/>
    </source>
</evidence>
<dbReference type="GO" id="GO:0016020">
    <property type="term" value="C:membrane"/>
    <property type="evidence" value="ECO:0007669"/>
    <property type="project" value="UniProtKB-SubCell"/>
</dbReference>
<dbReference type="Proteomes" id="UP000683428">
    <property type="component" value="Chromosome"/>
</dbReference>
<evidence type="ECO:0000256" key="3">
    <source>
        <dbReference type="ARBA" id="ARBA00022989"/>
    </source>
</evidence>
<dbReference type="CDD" id="cd17393">
    <property type="entry name" value="MFS_MosC_like"/>
    <property type="match status" value="1"/>
</dbReference>
<dbReference type="RefSeq" id="WP_216130073.1">
    <property type="nucleotide sequence ID" value="NZ_CP064782.1"/>
</dbReference>
<feature type="transmembrane region" description="Helical" evidence="5">
    <location>
        <begin position="214"/>
        <end position="235"/>
    </location>
</feature>
<dbReference type="PANTHER" id="PTHR23514:SF13">
    <property type="entry name" value="INNER MEMBRANE PROTEIN YBJJ"/>
    <property type="match status" value="1"/>
</dbReference>
<feature type="transmembrane region" description="Helical" evidence="5">
    <location>
        <begin position="55"/>
        <end position="76"/>
    </location>
</feature>
<keyword evidence="7" id="KW-1185">Reference proteome</keyword>
<dbReference type="Pfam" id="PF07690">
    <property type="entry name" value="MFS_1"/>
    <property type="match status" value="1"/>
</dbReference>
<accession>A0A975SL70</accession>
<reference evidence="6" key="1">
    <citation type="submission" date="2020-11" db="EMBL/GenBank/DDBJ databases">
        <title>Azospira inquinata sp. nov.</title>
        <authorList>
            <person name="Moe W.M."/>
            <person name="Mikes M.C."/>
        </authorList>
    </citation>
    <scope>NUCLEOTIDE SEQUENCE</scope>
    <source>
        <strain evidence="6">Azo-3</strain>
    </source>
</reference>
<evidence type="ECO:0000256" key="1">
    <source>
        <dbReference type="ARBA" id="ARBA00004141"/>
    </source>
</evidence>
<dbReference type="GO" id="GO:0022857">
    <property type="term" value="F:transmembrane transporter activity"/>
    <property type="evidence" value="ECO:0007669"/>
    <property type="project" value="InterPro"/>
</dbReference>
<evidence type="ECO:0000256" key="4">
    <source>
        <dbReference type="ARBA" id="ARBA00023136"/>
    </source>
</evidence>
<keyword evidence="4 5" id="KW-0472">Membrane</keyword>
<proteinExistence type="predicted"/>
<feature type="transmembrane region" description="Helical" evidence="5">
    <location>
        <begin position="280"/>
        <end position="298"/>
    </location>
</feature>
<feature type="transmembrane region" description="Helical" evidence="5">
    <location>
        <begin position="337"/>
        <end position="358"/>
    </location>
</feature>